<organism evidence="2 3">
    <name type="scientific">Ricinus communis</name>
    <name type="common">Castor bean</name>
    <dbReference type="NCBI Taxonomy" id="3988"/>
    <lineage>
        <taxon>Eukaryota</taxon>
        <taxon>Viridiplantae</taxon>
        <taxon>Streptophyta</taxon>
        <taxon>Embryophyta</taxon>
        <taxon>Tracheophyta</taxon>
        <taxon>Spermatophyta</taxon>
        <taxon>Magnoliopsida</taxon>
        <taxon>eudicotyledons</taxon>
        <taxon>Gunneridae</taxon>
        <taxon>Pentapetalae</taxon>
        <taxon>rosids</taxon>
        <taxon>fabids</taxon>
        <taxon>Malpighiales</taxon>
        <taxon>Euphorbiaceae</taxon>
        <taxon>Acalyphoideae</taxon>
        <taxon>Acalypheae</taxon>
        <taxon>Ricinus</taxon>
    </lineage>
</organism>
<evidence type="ECO:0000313" key="2">
    <source>
        <dbReference type="EMBL" id="EEF26216.1"/>
    </source>
</evidence>
<sequence length="133" mass="13793">MFASTVPSAASDWPDAATTASPAVSGRKLFAIRISLFFMLNFVGNCAVAPESVDGCCSVFGECPEDGRSCDTAGAVQRTPPGQVAQAAGLGLLDVAAEGARRKYIGIWGVEESGTVGSLPRSLRRNRNLGLNT</sequence>
<evidence type="ECO:0000313" key="3">
    <source>
        <dbReference type="Proteomes" id="UP000008311"/>
    </source>
</evidence>
<keyword evidence="3" id="KW-1185">Reference proteome</keyword>
<dbReference type="Proteomes" id="UP000008311">
    <property type="component" value="Unassembled WGS sequence"/>
</dbReference>
<protein>
    <submittedName>
        <fullName evidence="2">Uncharacterized protein</fullName>
    </submittedName>
</protein>
<gene>
    <name evidence="2" type="ORF">RCOM_1909690</name>
</gene>
<dbReference type="AlphaFoldDB" id="B9TD47"/>
<evidence type="ECO:0000256" key="1">
    <source>
        <dbReference type="SAM" id="MobiDB-lite"/>
    </source>
</evidence>
<reference evidence="3" key="1">
    <citation type="journal article" date="2010" name="Nat. Biotechnol.">
        <title>Draft genome sequence of the oilseed species Ricinus communis.</title>
        <authorList>
            <person name="Chan A.P."/>
            <person name="Crabtree J."/>
            <person name="Zhao Q."/>
            <person name="Lorenzi H."/>
            <person name="Orvis J."/>
            <person name="Puiu D."/>
            <person name="Melake-Berhan A."/>
            <person name="Jones K.M."/>
            <person name="Redman J."/>
            <person name="Chen G."/>
            <person name="Cahoon E.B."/>
            <person name="Gedil M."/>
            <person name="Stanke M."/>
            <person name="Haas B.J."/>
            <person name="Wortman J.R."/>
            <person name="Fraser-Liggett C.M."/>
            <person name="Ravel J."/>
            <person name="Rabinowicz P.D."/>
        </authorList>
    </citation>
    <scope>NUCLEOTIDE SEQUENCE [LARGE SCALE GENOMIC DNA]</scope>
    <source>
        <strain evidence="3">cv. Hale</strain>
    </source>
</reference>
<proteinExistence type="predicted"/>
<name>B9TD47_RICCO</name>
<accession>B9TD47</accession>
<dbReference type="EMBL" id="EQ977877">
    <property type="protein sequence ID" value="EEF26216.1"/>
    <property type="molecule type" value="Genomic_DNA"/>
</dbReference>
<dbReference type="InParanoid" id="B9TD47"/>
<feature type="region of interest" description="Disordered" evidence="1">
    <location>
        <begin position="1"/>
        <end position="20"/>
    </location>
</feature>